<dbReference type="RefSeq" id="WP_090156317.1">
    <property type="nucleotide sequence ID" value="NZ_FNAN01000019.1"/>
</dbReference>
<dbReference type="InterPro" id="IPR016776">
    <property type="entry name" value="ApeP-like_dehydratase"/>
</dbReference>
<dbReference type="OrthoDB" id="826697at2"/>
<protein>
    <recommendedName>
        <fullName evidence="3">3-hydroxymyristoyl/3-hydroxydecanoyl-(Acyl carrier protein) dehydratase</fullName>
    </recommendedName>
</protein>
<gene>
    <name evidence="1" type="ORF">SAMN04487996_119127</name>
</gene>
<dbReference type="STRING" id="659014.SAMN04487996_119127"/>
<organism evidence="1 2">
    <name type="scientific">Dyadobacter soli</name>
    <dbReference type="NCBI Taxonomy" id="659014"/>
    <lineage>
        <taxon>Bacteria</taxon>
        <taxon>Pseudomonadati</taxon>
        <taxon>Bacteroidota</taxon>
        <taxon>Cytophagia</taxon>
        <taxon>Cytophagales</taxon>
        <taxon>Spirosomataceae</taxon>
        <taxon>Dyadobacter</taxon>
    </lineage>
</organism>
<sequence>MIVPKDAITDYIPHRAPFVMVDNLVNATRERFESDFTVTNDNVLVKNGFFQETGLIEHMAQTCAAAFGYLDREAGGEPKIGFIGAVSKVLVTELPPVGATIQTVVTPLHQLGNIYLVKGESFLDGRILLGCELKIVVSE</sequence>
<accession>A0A1G7UW62</accession>
<evidence type="ECO:0000313" key="2">
    <source>
        <dbReference type="Proteomes" id="UP000198748"/>
    </source>
</evidence>
<dbReference type="Proteomes" id="UP000198748">
    <property type="component" value="Unassembled WGS sequence"/>
</dbReference>
<dbReference type="InterPro" id="IPR029069">
    <property type="entry name" value="HotDog_dom_sf"/>
</dbReference>
<dbReference type="SUPFAM" id="SSF54637">
    <property type="entry name" value="Thioesterase/thiol ester dehydrase-isomerase"/>
    <property type="match status" value="1"/>
</dbReference>
<dbReference type="Gene3D" id="3.10.129.10">
    <property type="entry name" value="Hotdog Thioesterase"/>
    <property type="match status" value="1"/>
</dbReference>
<evidence type="ECO:0008006" key="3">
    <source>
        <dbReference type="Google" id="ProtNLM"/>
    </source>
</evidence>
<keyword evidence="2" id="KW-1185">Reference proteome</keyword>
<dbReference type="EMBL" id="FNAN01000019">
    <property type="protein sequence ID" value="SDG51782.1"/>
    <property type="molecule type" value="Genomic_DNA"/>
</dbReference>
<reference evidence="2" key="1">
    <citation type="submission" date="2016-10" db="EMBL/GenBank/DDBJ databases">
        <authorList>
            <person name="Varghese N."/>
            <person name="Submissions S."/>
        </authorList>
    </citation>
    <scope>NUCLEOTIDE SEQUENCE [LARGE SCALE GENOMIC DNA]</scope>
    <source>
        <strain evidence="2">DSM 25329</strain>
    </source>
</reference>
<dbReference type="Pfam" id="PF22817">
    <property type="entry name" value="ApeP-like"/>
    <property type="match status" value="1"/>
</dbReference>
<proteinExistence type="predicted"/>
<dbReference type="AlphaFoldDB" id="A0A1G7UW62"/>
<evidence type="ECO:0000313" key="1">
    <source>
        <dbReference type="EMBL" id="SDG51782.1"/>
    </source>
</evidence>
<name>A0A1G7UW62_9BACT</name>